<dbReference type="Proteomes" id="UP001162131">
    <property type="component" value="Unassembled WGS sequence"/>
</dbReference>
<comment type="caution">
    <text evidence="1">The sequence shown here is derived from an EMBL/GenBank/DDBJ whole genome shotgun (WGS) entry which is preliminary data.</text>
</comment>
<organism evidence="1 2">
    <name type="scientific">Blepharisma stoltei</name>
    <dbReference type="NCBI Taxonomy" id="1481888"/>
    <lineage>
        <taxon>Eukaryota</taxon>
        <taxon>Sar</taxon>
        <taxon>Alveolata</taxon>
        <taxon>Ciliophora</taxon>
        <taxon>Postciliodesmatophora</taxon>
        <taxon>Heterotrichea</taxon>
        <taxon>Heterotrichida</taxon>
        <taxon>Blepharismidae</taxon>
        <taxon>Blepharisma</taxon>
    </lineage>
</organism>
<dbReference type="EMBL" id="CAJZBQ010000018">
    <property type="protein sequence ID" value="CAG9317306.1"/>
    <property type="molecule type" value="Genomic_DNA"/>
</dbReference>
<gene>
    <name evidence="1" type="ORF">BSTOLATCC_MIC18558</name>
</gene>
<name>A0AAU9J065_9CILI</name>
<dbReference type="Gene3D" id="4.10.60.10">
    <property type="entry name" value="Zinc finger, CCHC-type"/>
    <property type="match status" value="1"/>
</dbReference>
<accession>A0AAU9J065</accession>
<reference evidence="1" key="1">
    <citation type="submission" date="2021-09" db="EMBL/GenBank/DDBJ databases">
        <authorList>
            <consortium name="AG Swart"/>
            <person name="Singh M."/>
            <person name="Singh A."/>
            <person name="Seah K."/>
            <person name="Emmerich C."/>
        </authorList>
    </citation>
    <scope>NUCLEOTIDE SEQUENCE</scope>
    <source>
        <strain evidence="1">ATCC30299</strain>
    </source>
</reference>
<keyword evidence="2" id="KW-1185">Reference proteome</keyword>
<dbReference type="SUPFAM" id="SSF57756">
    <property type="entry name" value="Retrovirus zinc finger-like domains"/>
    <property type="match status" value="1"/>
</dbReference>
<dbReference type="InterPro" id="IPR036875">
    <property type="entry name" value="Znf_CCHC_sf"/>
</dbReference>
<proteinExistence type="predicted"/>
<dbReference type="GO" id="GO:0003676">
    <property type="term" value="F:nucleic acid binding"/>
    <property type="evidence" value="ECO:0007669"/>
    <property type="project" value="InterPro"/>
</dbReference>
<evidence type="ECO:0000313" key="2">
    <source>
        <dbReference type="Proteomes" id="UP001162131"/>
    </source>
</evidence>
<sequence length="129" mass="14933">MKLGAENRLSIGYKTDWCDLCGEQGHKRYCCPSRPLALGWNQQCEICNEKTHFTEDCPTKKRKKKTIEEQLEELNRISGTNMQLSQNDIMMIKAYKVQQKALKQSQVDEIPETVVEEEDLLPPGVDPRY</sequence>
<evidence type="ECO:0008006" key="3">
    <source>
        <dbReference type="Google" id="ProtNLM"/>
    </source>
</evidence>
<protein>
    <recommendedName>
        <fullName evidence="3">CCHC-type domain-containing protein</fullName>
    </recommendedName>
</protein>
<evidence type="ECO:0000313" key="1">
    <source>
        <dbReference type="EMBL" id="CAG9317306.1"/>
    </source>
</evidence>
<dbReference type="GO" id="GO:0008270">
    <property type="term" value="F:zinc ion binding"/>
    <property type="evidence" value="ECO:0007669"/>
    <property type="project" value="InterPro"/>
</dbReference>
<dbReference type="AlphaFoldDB" id="A0AAU9J065"/>